<reference evidence="3 4" key="1">
    <citation type="submission" date="2018-07" db="EMBL/GenBank/DDBJ databases">
        <title>Genomic Encyclopedia of Type Strains, Phase IV (KMG-IV): sequencing the most valuable type-strain genomes for metagenomic binning, comparative biology and taxonomic classification.</title>
        <authorList>
            <person name="Goeker M."/>
        </authorList>
    </citation>
    <scope>NUCLEOTIDE SEQUENCE [LARGE SCALE GENOMIC DNA]</scope>
    <source>
        <strain evidence="3 4">DSM 103736</strain>
    </source>
</reference>
<sequence length="198" mass="23134">MTPLIYEKYVPPLGSFGLRLLDPVRDASLLHRWVTQPYAQYWGMQSQSRQEVYTFYRDLMAQHPQGAYLGLFRGRPAFLLERYQAIHDPVGQCYPARQDDYGMHILVAPAQEPLSGFTWAIFRTIVEFMFSDQKVARIVVEPDIRNEKIHRLNKRAGFAYQHPITLPNKTAWLAFCTREQYADALRRDMQPHTQEASL</sequence>
<dbReference type="Gene3D" id="3.40.630.30">
    <property type="match status" value="1"/>
</dbReference>
<name>A0A370QQ99_9GAMM</name>
<dbReference type="InterPro" id="IPR019432">
    <property type="entry name" value="Acyltransferase_MbtK/IucB-like"/>
</dbReference>
<comment type="caution">
    <text evidence="3">The sequence shown here is derived from an EMBL/GenBank/DDBJ whole genome shotgun (WGS) entry which is preliminary data.</text>
</comment>
<proteinExistence type="predicted"/>
<feature type="domain" description="Acyltransferase MbtK/IucB-like conserved" evidence="2">
    <location>
        <begin position="19"/>
        <end position="68"/>
    </location>
</feature>
<dbReference type="EMBL" id="QRAP01000005">
    <property type="protein sequence ID" value="RDK90942.1"/>
    <property type="molecule type" value="Genomic_DNA"/>
</dbReference>
<dbReference type="PANTHER" id="PTHR31438">
    <property type="entry name" value="LYSINE N-ACYLTRANSFERASE C17G9.06C-RELATED"/>
    <property type="match status" value="1"/>
</dbReference>
<dbReference type="GO" id="GO:0016410">
    <property type="term" value="F:N-acyltransferase activity"/>
    <property type="evidence" value="ECO:0007669"/>
    <property type="project" value="TreeGrafter"/>
</dbReference>
<evidence type="ECO:0000313" key="4">
    <source>
        <dbReference type="Proteomes" id="UP000254848"/>
    </source>
</evidence>
<dbReference type="AlphaFoldDB" id="A0A370QQ99"/>
<dbReference type="SUPFAM" id="SSF55729">
    <property type="entry name" value="Acyl-CoA N-acyltransferases (Nat)"/>
    <property type="match status" value="1"/>
</dbReference>
<gene>
    <name evidence="3" type="ORF">C8D90_105228</name>
</gene>
<organism evidence="3 4">
    <name type="scientific">Enterobacillus tribolii</name>
    <dbReference type="NCBI Taxonomy" id="1487935"/>
    <lineage>
        <taxon>Bacteria</taxon>
        <taxon>Pseudomonadati</taxon>
        <taxon>Pseudomonadota</taxon>
        <taxon>Gammaproteobacteria</taxon>
        <taxon>Enterobacterales</taxon>
        <taxon>Hafniaceae</taxon>
        <taxon>Enterobacillus</taxon>
    </lineage>
</organism>
<evidence type="ECO:0000259" key="2">
    <source>
        <dbReference type="SMART" id="SM01006"/>
    </source>
</evidence>
<accession>A0A370QQ99</accession>
<dbReference type="Proteomes" id="UP000254848">
    <property type="component" value="Unassembled WGS sequence"/>
</dbReference>
<evidence type="ECO:0000256" key="1">
    <source>
        <dbReference type="ARBA" id="ARBA00004924"/>
    </source>
</evidence>
<dbReference type="InterPro" id="IPR016181">
    <property type="entry name" value="Acyl_CoA_acyltransferase"/>
</dbReference>
<dbReference type="GO" id="GO:0019290">
    <property type="term" value="P:siderophore biosynthetic process"/>
    <property type="evidence" value="ECO:0007669"/>
    <property type="project" value="InterPro"/>
</dbReference>
<dbReference type="RefSeq" id="WP_115458759.1">
    <property type="nucleotide sequence ID" value="NZ_QRAP01000005.1"/>
</dbReference>
<dbReference type="Pfam" id="PF13523">
    <property type="entry name" value="Acetyltransf_8"/>
    <property type="match status" value="1"/>
</dbReference>
<evidence type="ECO:0000313" key="3">
    <source>
        <dbReference type="EMBL" id="RDK90942.1"/>
    </source>
</evidence>
<protein>
    <submittedName>
        <fullName evidence="3">RimJ/RimL family protein N-acetyltransferase</fullName>
    </submittedName>
</protein>
<keyword evidence="3" id="KW-0808">Transferase</keyword>
<dbReference type="PANTHER" id="PTHR31438:SF1">
    <property type="entry name" value="LYSINE N-ACYLTRANSFERASE C17G9.06C-RELATED"/>
    <property type="match status" value="1"/>
</dbReference>
<dbReference type="OrthoDB" id="9087497at2"/>
<comment type="pathway">
    <text evidence="1">Siderophore biosynthesis.</text>
</comment>
<dbReference type="SMART" id="SM01006">
    <property type="entry name" value="AlcB"/>
    <property type="match status" value="1"/>
</dbReference>
<keyword evidence="4" id="KW-1185">Reference proteome</keyword>